<proteinExistence type="predicted"/>
<protein>
    <submittedName>
        <fullName evidence="1">Uncharacterized protein</fullName>
    </submittedName>
</protein>
<dbReference type="EMBL" id="PQ015379">
    <property type="protein sequence ID" value="XDJ15386.1"/>
    <property type="molecule type" value="Genomic_DNA"/>
</dbReference>
<accession>A0AB39CEQ3</accession>
<evidence type="ECO:0000313" key="1">
    <source>
        <dbReference type="EMBL" id="XDJ15386.1"/>
    </source>
</evidence>
<organism evidence="1">
    <name type="scientific">Pseudomonas phage HRDY3</name>
    <dbReference type="NCBI Taxonomy" id="3236930"/>
    <lineage>
        <taxon>Viruses</taxon>
    </lineage>
</organism>
<name>A0AB39CEQ3_9VIRU</name>
<sequence>MSTDPNSRFARTEFEQHDLHNFEVVNFREAEKSGDEGRVWFNHILLESMTPATVQRLASLEGFNGSQLHVCCYINEHQVVHTDLAKLVSYFAHNLFEQKLRRAHFDDFEKAVKTTAQGLVDRRNEEVTDMLHQLGDQLRNLTDQTTGVVQREWDRPYRHQVTPEMVKAGVNALSRFFDLEPDVDFAGNVTEEKPEAFGKNAVEAIWRAMDVARSDQPVYKIKLPAAHNPDIAKNLNVSRRIFMDEIKESLRQQGLVFEEEKQ</sequence>
<reference evidence="1" key="1">
    <citation type="submission" date="2024-07" db="EMBL/GenBank/DDBJ databases">
        <authorList>
            <person name="Bringhurst R.M."/>
            <person name="Homer T.E."/>
        </authorList>
    </citation>
    <scope>NUCLEOTIDE SEQUENCE</scope>
</reference>